<dbReference type="KEGG" id="vg:55012955"/>
<feature type="coiled-coil region" evidence="1">
    <location>
        <begin position="7"/>
        <end position="34"/>
    </location>
</feature>
<reference evidence="2 3" key="1">
    <citation type="submission" date="2019-03" db="EMBL/GenBank/DDBJ databases">
        <authorList>
            <person name="Douthitt C."/>
            <person name="D'Elia T."/>
            <person name="Bockoras C."/>
            <person name="Boss C."/>
            <person name="Clemons M."/>
            <person name="Green W."/>
            <person name="Harel H."/>
            <person name="Larralde J."/>
            <person name="Lopez M."/>
            <person name="Magana D."/>
            <person name="Miguel M."/>
            <person name="Muschweck L."/>
            <person name="Olivos K."/>
            <person name="Racette D."/>
            <person name="Reynolds M."/>
            <person name="Ru Y."/>
            <person name="Santana M."/>
            <person name="Simon R."/>
            <person name="Smotrilla K."/>
            <person name="Sufficool B."/>
            <person name="Tamayo B."/>
            <person name="Tirado E."/>
            <person name="Vajanyi M."/>
            <person name="Weger M."/>
            <person name="Wehr A."/>
            <person name="Whitaker K."/>
            <person name="Garlena R.A."/>
            <person name="Russell D.A."/>
            <person name="Pope W.H."/>
            <person name="Jacobs-Sera D."/>
            <person name="Hatfull G.F."/>
        </authorList>
    </citation>
    <scope>NUCLEOTIDE SEQUENCE [LARGE SCALE GENOMIC DNA]</scope>
</reference>
<evidence type="ECO:0000313" key="3">
    <source>
        <dbReference type="Proteomes" id="UP000297070"/>
    </source>
</evidence>
<accession>A0A4D6E274</accession>
<keyword evidence="3" id="KW-1185">Reference proteome</keyword>
<protein>
    <submittedName>
        <fullName evidence="2">Uncharacterized protein</fullName>
    </submittedName>
</protein>
<evidence type="ECO:0000256" key="1">
    <source>
        <dbReference type="SAM" id="Coils"/>
    </source>
</evidence>
<dbReference type="GeneID" id="55012955"/>
<dbReference type="Proteomes" id="UP000297070">
    <property type="component" value="Segment"/>
</dbReference>
<proteinExistence type="predicted"/>
<sequence length="99" mass="11445">MNLDIDQGETMSSKKKLQKKIRKLEEQLFNLQVSQTKMLSRIAELERKNPGPFKGPFDNTRNPWSDPFIPRFDAREALQAVDQFVTIVQKVAKPADNKD</sequence>
<gene>
    <name evidence="2" type="primary">119</name>
    <name evidence="2" type="ORF">SEA_GODONK_119</name>
</gene>
<name>A0A4D6E274_9CAUD</name>
<keyword evidence="1" id="KW-0175">Coiled coil</keyword>
<dbReference type="EMBL" id="MK620899">
    <property type="protein sequence ID" value="QBZ72738.1"/>
    <property type="molecule type" value="Genomic_DNA"/>
</dbReference>
<organism evidence="2 3">
    <name type="scientific">Gordonia phage GodonK</name>
    <dbReference type="NCBI Taxonomy" id="2562192"/>
    <lineage>
        <taxon>Viruses</taxon>
        <taxon>Duplodnaviria</taxon>
        <taxon>Heunggongvirae</taxon>
        <taxon>Uroviricota</taxon>
        <taxon>Caudoviricetes</taxon>
        <taxon>Godonkavirus</taxon>
        <taxon>Godonkavirus godonK</taxon>
    </lineage>
</organism>
<evidence type="ECO:0000313" key="2">
    <source>
        <dbReference type="EMBL" id="QBZ72738.1"/>
    </source>
</evidence>
<dbReference type="RefSeq" id="YP_009821503.1">
    <property type="nucleotide sequence ID" value="NC_048176.1"/>
</dbReference>